<proteinExistence type="predicted"/>
<feature type="non-terminal residue" evidence="2">
    <location>
        <position position="1"/>
    </location>
</feature>
<accession>A0A6J4IKZ4</accession>
<name>A0A6J4IKZ4_9BACT</name>
<sequence>VVQARPSHAVVNSSHRGHPEPRRRRREPSGAVRHGRSREAV</sequence>
<organism evidence="2">
    <name type="scientific">uncultured Chthoniobacterales bacterium</name>
    <dbReference type="NCBI Taxonomy" id="1836801"/>
    <lineage>
        <taxon>Bacteria</taxon>
        <taxon>Pseudomonadati</taxon>
        <taxon>Verrucomicrobiota</taxon>
        <taxon>Spartobacteria</taxon>
        <taxon>Chthoniobacterales</taxon>
        <taxon>environmental samples</taxon>
    </lineage>
</organism>
<dbReference type="AlphaFoldDB" id="A0A6J4IKZ4"/>
<reference evidence="2" key="1">
    <citation type="submission" date="2020-02" db="EMBL/GenBank/DDBJ databases">
        <authorList>
            <person name="Meier V. D."/>
        </authorList>
    </citation>
    <scope>NUCLEOTIDE SEQUENCE</scope>
    <source>
        <strain evidence="2">AVDCRST_MAG42</strain>
    </source>
</reference>
<gene>
    <name evidence="2" type="ORF">AVDCRST_MAG42-2342</name>
</gene>
<evidence type="ECO:0000256" key="1">
    <source>
        <dbReference type="SAM" id="MobiDB-lite"/>
    </source>
</evidence>
<feature type="region of interest" description="Disordered" evidence="1">
    <location>
        <begin position="1"/>
        <end position="41"/>
    </location>
</feature>
<dbReference type="EMBL" id="CADCTA010000083">
    <property type="protein sequence ID" value="CAA9253123.1"/>
    <property type="molecule type" value="Genomic_DNA"/>
</dbReference>
<evidence type="ECO:0000313" key="2">
    <source>
        <dbReference type="EMBL" id="CAA9253123.1"/>
    </source>
</evidence>
<protein>
    <submittedName>
        <fullName evidence="2">Uncharacterized protein</fullName>
    </submittedName>
</protein>
<feature type="non-terminal residue" evidence="2">
    <location>
        <position position="41"/>
    </location>
</feature>